<comment type="similarity">
    <text evidence="2">Belongs to the pinin family.</text>
</comment>
<evidence type="ECO:0000256" key="8">
    <source>
        <dbReference type="SAM" id="MobiDB-lite"/>
    </source>
</evidence>
<dbReference type="PANTHER" id="PTHR12707">
    <property type="entry name" value="PINN"/>
    <property type="match status" value="1"/>
</dbReference>
<dbReference type="InParanoid" id="A0A1X2GZF9"/>
<dbReference type="AlphaFoldDB" id="A0A1X2GZF9"/>
<dbReference type="InterPro" id="IPR006786">
    <property type="entry name" value="Pinin_SDK_MemA"/>
</dbReference>
<dbReference type="PANTHER" id="PTHR12707:SF0">
    <property type="entry name" value="PININ"/>
    <property type="match status" value="1"/>
</dbReference>
<evidence type="ECO:0000256" key="3">
    <source>
        <dbReference type="ARBA" id="ARBA00022664"/>
    </source>
</evidence>
<keyword evidence="4" id="KW-0805">Transcription regulation</keyword>
<feature type="compositionally biased region" description="Pro residues" evidence="8">
    <location>
        <begin position="226"/>
        <end position="236"/>
    </location>
</feature>
<organism evidence="10 11">
    <name type="scientific">Syncephalastrum racemosum</name>
    <name type="common">Filamentous fungus</name>
    <dbReference type="NCBI Taxonomy" id="13706"/>
    <lineage>
        <taxon>Eukaryota</taxon>
        <taxon>Fungi</taxon>
        <taxon>Fungi incertae sedis</taxon>
        <taxon>Mucoromycota</taxon>
        <taxon>Mucoromycotina</taxon>
        <taxon>Mucoromycetes</taxon>
        <taxon>Mucorales</taxon>
        <taxon>Syncephalastraceae</taxon>
        <taxon>Syncephalastrum</taxon>
    </lineage>
</organism>
<dbReference type="EMBL" id="MCGN01000013">
    <property type="protein sequence ID" value="ORY89930.1"/>
    <property type="molecule type" value="Genomic_DNA"/>
</dbReference>
<feature type="domain" description="Pinin/SDK/MemA protein" evidence="9">
    <location>
        <begin position="51"/>
        <end position="173"/>
    </location>
</feature>
<sequence>MVESSIVVPSPEEQDSRKRTAEDNQADSSEKSTEVRSPLTPKRPRTAAPVNRQRDQRLFGVLMGTLNRFKNESQSTSAIDKKRQEINAKLHEKLEAERKQMEEKAQADRERRQNENAAYTRQQKRDYEARQEAHCIEQTERLARYLKTRTEPSLYYMPSRLTDAMKDQIDAQEKEAKDARQAYEERRQRRQEQQAPEDAEERKQKEGEDKDKSDKEDEGKPVQLESPPPGPVVADS</sequence>
<dbReference type="GO" id="GO:0071013">
    <property type="term" value="C:catalytic step 2 spliceosome"/>
    <property type="evidence" value="ECO:0007669"/>
    <property type="project" value="TreeGrafter"/>
</dbReference>
<keyword evidence="5" id="KW-0804">Transcription</keyword>
<evidence type="ECO:0000256" key="5">
    <source>
        <dbReference type="ARBA" id="ARBA00023163"/>
    </source>
</evidence>
<proteinExistence type="inferred from homology"/>
<dbReference type="GO" id="GO:0006397">
    <property type="term" value="P:mRNA processing"/>
    <property type="evidence" value="ECO:0007669"/>
    <property type="project" value="UniProtKB-KW"/>
</dbReference>
<feature type="region of interest" description="Disordered" evidence="8">
    <location>
        <begin position="166"/>
        <end position="236"/>
    </location>
</feature>
<feature type="compositionally biased region" description="Basic and acidic residues" evidence="8">
    <location>
        <begin position="79"/>
        <end position="114"/>
    </location>
</feature>
<comment type="caution">
    <text evidence="10">The sequence shown here is derived from an EMBL/GenBank/DDBJ whole genome shotgun (WGS) entry which is preliminary data.</text>
</comment>
<evidence type="ECO:0000313" key="11">
    <source>
        <dbReference type="Proteomes" id="UP000242180"/>
    </source>
</evidence>
<gene>
    <name evidence="10" type="ORF">BCR43DRAFT_480705</name>
</gene>
<dbReference type="STRING" id="13706.A0A1X2GZF9"/>
<dbReference type="InterPro" id="IPR039853">
    <property type="entry name" value="Pinin"/>
</dbReference>
<evidence type="ECO:0000256" key="4">
    <source>
        <dbReference type="ARBA" id="ARBA00023015"/>
    </source>
</evidence>
<feature type="compositionally biased region" description="Basic and acidic residues" evidence="8">
    <location>
        <begin position="14"/>
        <end position="34"/>
    </location>
</feature>
<dbReference type="Pfam" id="PF04696">
    <property type="entry name" value="Pinin_SDK_memA"/>
    <property type="match status" value="1"/>
</dbReference>
<feature type="region of interest" description="Disordered" evidence="8">
    <location>
        <begin position="1"/>
        <end position="132"/>
    </location>
</feature>
<evidence type="ECO:0000259" key="9">
    <source>
        <dbReference type="Pfam" id="PF04696"/>
    </source>
</evidence>
<dbReference type="Proteomes" id="UP000242180">
    <property type="component" value="Unassembled WGS sequence"/>
</dbReference>
<reference evidence="10 11" key="1">
    <citation type="submission" date="2016-07" db="EMBL/GenBank/DDBJ databases">
        <title>Pervasive Adenine N6-methylation of Active Genes in Fungi.</title>
        <authorList>
            <consortium name="DOE Joint Genome Institute"/>
            <person name="Mondo S.J."/>
            <person name="Dannebaum R.O."/>
            <person name="Kuo R.C."/>
            <person name="Labutti K."/>
            <person name="Haridas S."/>
            <person name="Kuo A."/>
            <person name="Salamov A."/>
            <person name="Ahrendt S.R."/>
            <person name="Lipzen A."/>
            <person name="Sullivan W."/>
            <person name="Andreopoulos W.B."/>
            <person name="Clum A."/>
            <person name="Lindquist E."/>
            <person name="Daum C."/>
            <person name="Ramamoorthy G.K."/>
            <person name="Gryganskyi A."/>
            <person name="Culley D."/>
            <person name="Magnuson J.K."/>
            <person name="James T.Y."/>
            <person name="O'Malley M.A."/>
            <person name="Stajich J.E."/>
            <person name="Spatafora J.W."/>
            <person name="Visel A."/>
            <person name="Grigoriev I.V."/>
        </authorList>
    </citation>
    <scope>NUCLEOTIDE SEQUENCE [LARGE SCALE GENOMIC DNA]</scope>
    <source>
        <strain evidence="10 11">NRRL 2496</strain>
    </source>
</reference>
<keyword evidence="3" id="KW-0507">mRNA processing</keyword>
<evidence type="ECO:0000256" key="1">
    <source>
        <dbReference type="ARBA" id="ARBA00004123"/>
    </source>
</evidence>
<keyword evidence="11" id="KW-1185">Reference proteome</keyword>
<feature type="compositionally biased region" description="Basic and acidic residues" evidence="8">
    <location>
        <begin position="123"/>
        <end position="132"/>
    </location>
</feature>
<keyword evidence="7" id="KW-0539">Nucleus</keyword>
<evidence type="ECO:0000256" key="2">
    <source>
        <dbReference type="ARBA" id="ARBA00010386"/>
    </source>
</evidence>
<dbReference type="OMA" id="NEDSHME"/>
<feature type="compositionally biased region" description="Basic and acidic residues" evidence="8">
    <location>
        <begin position="200"/>
        <end position="220"/>
    </location>
</feature>
<dbReference type="GO" id="GO:0008380">
    <property type="term" value="P:RNA splicing"/>
    <property type="evidence" value="ECO:0007669"/>
    <property type="project" value="UniProtKB-KW"/>
</dbReference>
<accession>A0A1X2GZF9</accession>
<evidence type="ECO:0000256" key="7">
    <source>
        <dbReference type="ARBA" id="ARBA00023242"/>
    </source>
</evidence>
<keyword evidence="6" id="KW-0508">mRNA splicing</keyword>
<protein>
    <submittedName>
        <fullName evidence="10">Pinin/SDK/memA/ protein conserved region-domain-containing protein</fullName>
    </submittedName>
</protein>
<feature type="compositionally biased region" description="Basic and acidic residues" evidence="8">
    <location>
        <begin position="166"/>
        <end position="192"/>
    </location>
</feature>
<name>A0A1X2GZF9_SYNRA</name>
<evidence type="ECO:0000256" key="6">
    <source>
        <dbReference type="ARBA" id="ARBA00023187"/>
    </source>
</evidence>
<comment type="subcellular location">
    <subcellularLocation>
        <location evidence="1">Nucleus</location>
    </subcellularLocation>
</comment>
<dbReference type="OrthoDB" id="330772at2759"/>
<evidence type="ECO:0000313" key="10">
    <source>
        <dbReference type="EMBL" id="ORY89930.1"/>
    </source>
</evidence>